<gene>
    <name evidence="2" type="ORF">LCOR_05817.1</name>
</gene>
<dbReference type="Proteomes" id="UP000027586">
    <property type="component" value="Unassembled WGS sequence"/>
</dbReference>
<dbReference type="AlphaFoldDB" id="A0A068RXY5"/>
<organism evidence="2 3">
    <name type="scientific">Lichtheimia corymbifera JMRC:FSU:9682</name>
    <dbReference type="NCBI Taxonomy" id="1263082"/>
    <lineage>
        <taxon>Eukaryota</taxon>
        <taxon>Fungi</taxon>
        <taxon>Fungi incertae sedis</taxon>
        <taxon>Mucoromycota</taxon>
        <taxon>Mucoromycotina</taxon>
        <taxon>Mucoromycetes</taxon>
        <taxon>Mucorales</taxon>
        <taxon>Lichtheimiaceae</taxon>
        <taxon>Lichtheimia</taxon>
    </lineage>
</organism>
<dbReference type="VEuPathDB" id="FungiDB:LCOR_05817.1"/>
<feature type="compositionally biased region" description="Basic and acidic residues" evidence="1">
    <location>
        <begin position="148"/>
        <end position="174"/>
    </location>
</feature>
<comment type="caution">
    <text evidence="2">The sequence shown here is derived from an EMBL/GenBank/DDBJ whole genome shotgun (WGS) entry which is preliminary data.</text>
</comment>
<dbReference type="OrthoDB" id="2290357at2759"/>
<accession>A0A068RXY5</accession>
<protein>
    <submittedName>
        <fullName evidence="2">Uncharacterized protein</fullName>
    </submittedName>
</protein>
<evidence type="ECO:0000256" key="1">
    <source>
        <dbReference type="SAM" id="MobiDB-lite"/>
    </source>
</evidence>
<dbReference type="EMBL" id="CBTN010000024">
    <property type="protein sequence ID" value="CDH54585.1"/>
    <property type="molecule type" value="Genomic_DNA"/>
</dbReference>
<feature type="compositionally biased region" description="Low complexity" evidence="1">
    <location>
        <begin position="175"/>
        <end position="192"/>
    </location>
</feature>
<reference evidence="2" key="1">
    <citation type="submission" date="2013-08" db="EMBL/GenBank/DDBJ databases">
        <title>Gene expansion shapes genome architecture in the human pathogen Lichtheimia corymbifera: an evolutionary genomics analysis in the ancient terrestrial Mucorales (Mucoromycotina).</title>
        <authorList>
            <person name="Schwartze V.U."/>
            <person name="Winter S."/>
            <person name="Shelest E."/>
            <person name="Marcet-Houben M."/>
            <person name="Horn F."/>
            <person name="Wehner S."/>
            <person name="Hoffmann K."/>
            <person name="Riege K."/>
            <person name="Sammeth M."/>
            <person name="Nowrousian M."/>
            <person name="Valiante V."/>
            <person name="Linde J."/>
            <person name="Jacobsen I.D."/>
            <person name="Marz M."/>
            <person name="Brakhage A.A."/>
            <person name="Gabaldon T."/>
            <person name="Bocker S."/>
            <person name="Voigt K."/>
        </authorList>
    </citation>
    <scope>NUCLEOTIDE SEQUENCE [LARGE SCALE GENOMIC DNA]</scope>
    <source>
        <strain evidence="2">FSU 9682</strain>
    </source>
</reference>
<name>A0A068RXY5_9FUNG</name>
<evidence type="ECO:0000313" key="3">
    <source>
        <dbReference type="Proteomes" id="UP000027586"/>
    </source>
</evidence>
<evidence type="ECO:0000313" key="2">
    <source>
        <dbReference type="EMBL" id="CDH54585.1"/>
    </source>
</evidence>
<feature type="region of interest" description="Disordered" evidence="1">
    <location>
        <begin position="1"/>
        <end position="72"/>
    </location>
</feature>
<feature type="compositionally biased region" description="Basic residues" evidence="1">
    <location>
        <begin position="138"/>
        <end position="147"/>
    </location>
</feature>
<proteinExistence type="predicted"/>
<sequence>MSLFEPEQPTPLQHAQRSMDLVSRGQQRHHHHHHHHRHPSHDHAKHNAMDKDRHNHPSPYWHSHSMPPQPKSSQTVVSCIVNLVLSRLLDALLFTSALALAAYNYWKKPERIEASPAMHNDKEHRIMDIRQWRHMHPPLRQHHHHPRQPRESLEDSKRRRTMEWAESMAREQSQHSRSSSNCSNSSASSSSISLGYNKHDVGGAKRHIVLPSLQLPSVTVTDVNSTLIGAPTDTSVNDKEPQEDDMFTRMEEQLQSLIEQGQAALTSKANDLEDMDDRELAMRKAFAGGGAAA</sequence>
<feature type="region of interest" description="Disordered" evidence="1">
    <location>
        <begin position="138"/>
        <end position="192"/>
    </location>
</feature>
<keyword evidence="3" id="KW-1185">Reference proteome</keyword>
<feature type="compositionally biased region" description="Basic and acidic residues" evidence="1">
    <location>
        <begin position="41"/>
        <end position="55"/>
    </location>
</feature>
<feature type="compositionally biased region" description="Basic residues" evidence="1">
    <location>
        <begin position="26"/>
        <end position="40"/>
    </location>
</feature>